<reference evidence="2" key="1">
    <citation type="journal article" date="2016" name="Nature">
        <title>The genome of the seagrass Zostera marina reveals angiosperm adaptation to the sea.</title>
        <authorList>
            <person name="Olsen J.L."/>
            <person name="Rouze P."/>
            <person name="Verhelst B."/>
            <person name="Lin Y.-C."/>
            <person name="Bayer T."/>
            <person name="Collen J."/>
            <person name="Dattolo E."/>
            <person name="De Paoli E."/>
            <person name="Dittami S."/>
            <person name="Maumus F."/>
            <person name="Michel G."/>
            <person name="Kersting A."/>
            <person name="Lauritano C."/>
            <person name="Lohaus R."/>
            <person name="Toepel M."/>
            <person name="Tonon T."/>
            <person name="Vanneste K."/>
            <person name="Amirebrahimi M."/>
            <person name="Brakel J."/>
            <person name="Bostroem C."/>
            <person name="Chovatia M."/>
            <person name="Grimwood J."/>
            <person name="Jenkins J.W."/>
            <person name="Jueterbock A."/>
            <person name="Mraz A."/>
            <person name="Stam W.T."/>
            <person name="Tice H."/>
            <person name="Bornberg-Bauer E."/>
            <person name="Green P.J."/>
            <person name="Pearson G.A."/>
            <person name="Procaccini G."/>
            <person name="Duarte C.M."/>
            <person name="Schmutz J."/>
            <person name="Reusch T.B.H."/>
            <person name="Van de Peer Y."/>
        </authorList>
    </citation>
    <scope>NUCLEOTIDE SEQUENCE [LARGE SCALE GENOMIC DNA]</scope>
    <source>
        <strain evidence="2">cv. Finnish</strain>
    </source>
</reference>
<keyword evidence="2" id="KW-1185">Reference proteome</keyword>
<organism evidence="1 2">
    <name type="scientific">Zostera marina</name>
    <name type="common">Eelgrass</name>
    <dbReference type="NCBI Taxonomy" id="29655"/>
    <lineage>
        <taxon>Eukaryota</taxon>
        <taxon>Viridiplantae</taxon>
        <taxon>Streptophyta</taxon>
        <taxon>Embryophyta</taxon>
        <taxon>Tracheophyta</taxon>
        <taxon>Spermatophyta</taxon>
        <taxon>Magnoliopsida</taxon>
        <taxon>Liliopsida</taxon>
        <taxon>Zosteraceae</taxon>
        <taxon>Zostera</taxon>
    </lineage>
</organism>
<dbReference type="OrthoDB" id="1298252at2759"/>
<dbReference type="AlphaFoldDB" id="A0A0K9NK58"/>
<dbReference type="Proteomes" id="UP000036987">
    <property type="component" value="Unassembled WGS sequence"/>
</dbReference>
<sequence length="64" mass="7324">MAIAFGSKWEMKVIEFVLGNAPLLKMTNLKWTTHCTLGIEEKIDILKKLLSVKRASKSVEVMFR</sequence>
<protein>
    <recommendedName>
        <fullName evidence="3">FBD domain-containing protein</fullName>
    </recommendedName>
</protein>
<evidence type="ECO:0000313" key="1">
    <source>
        <dbReference type="EMBL" id="KMZ56360.1"/>
    </source>
</evidence>
<accession>A0A0K9NK58</accession>
<evidence type="ECO:0000313" key="2">
    <source>
        <dbReference type="Proteomes" id="UP000036987"/>
    </source>
</evidence>
<comment type="caution">
    <text evidence="1">The sequence shown here is derived from an EMBL/GenBank/DDBJ whole genome shotgun (WGS) entry which is preliminary data.</text>
</comment>
<evidence type="ECO:0008006" key="3">
    <source>
        <dbReference type="Google" id="ProtNLM"/>
    </source>
</evidence>
<gene>
    <name evidence="1" type="ORF">ZOSMA_96G00340</name>
</gene>
<dbReference type="EMBL" id="LFYR01002199">
    <property type="protein sequence ID" value="KMZ56360.1"/>
    <property type="molecule type" value="Genomic_DNA"/>
</dbReference>
<name>A0A0K9NK58_ZOSMR</name>
<proteinExistence type="predicted"/>